<dbReference type="AlphaFoldDB" id="A0AAV4SCT5"/>
<feature type="region of interest" description="Disordered" evidence="1">
    <location>
        <begin position="25"/>
        <end position="64"/>
    </location>
</feature>
<evidence type="ECO:0000313" key="3">
    <source>
        <dbReference type="Proteomes" id="UP001054945"/>
    </source>
</evidence>
<organism evidence="2 3">
    <name type="scientific">Caerostris extrusa</name>
    <name type="common">Bark spider</name>
    <name type="synonym">Caerostris bankana</name>
    <dbReference type="NCBI Taxonomy" id="172846"/>
    <lineage>
        <taxon>Eukaryota</taxon>
        <taxon>Metazoa</taxon>
        <taxon>Ecdysozoa</taxon>
        <taxon>Arthropoda</taxon>
        <taxon>Chelicerata</taxon>
        <taxon>Arachnida</taxon>
        <taxon>Araneae</taxon>
        <taxon>Araneomorphae</taxon>
        <taxon>Entelegynae</taxon>
        <taxon>Araneoidea</taxon>
        <taxon>Araneidae</taxon>
        <taxon>Caerostris</taxon>
    </lineage>
</organism>
<gene>
    <name evidence="2" type="primary">AVEN_202258_1</name>
    <name evidence="2" type="ORF">CEXT_355651</name>
</gene>
<reference evidence="2 3" key="1">
    <citation type="submission" date="2021-06" db="EMBL/GenBank/DDBJ databases">
        <title>Caerostris extrusa draft genome.</title>
        <authorList>
            <person name="Kono N."/>
            <person name="Arakawa K."/>
        </authorList>
    </citation>
    <scope>NUCLEOTIDE SEQUENCE [LARGE SCALE GENOMIC DNA]</scope>
</reference>
<dbReference type="Proteomes" id="UP001054945">
    <property type="component" value="Unassembled WGS sequence"/>
</dbReference>
<accession>A0AAV4SCT5</accession>
<evidence type="ECO:0000256" key="1">
    <source>
        <dbReference type="SAM" id="MobiDB-lite"/>
    </source>
</evidence>
<feature type="compositionally biased region" description="Basic and acidic residues" evidence="1">
    <location>
        <begin position="33"/>
        <end position="42"/>
    </location>
</feature>
<comment type="caution">
    <text evidence="2">The sequence shown here is derived from an EMBL/GenBank/DDBJ whole genome shotgun (WGS) entry which is preliminary data.</text>
</comment>
<sequence>MFFCRFKPNHDDPSNDFYADEIYTPTDFSEDETDKKATEKRSPIQVYSENEWPHNFGQGTSKATTRSPLFADKETLIQELLKTAQDTQKLFEGLQDDAERYPDENVCNIFLFH</sequence>
<dbReference type="EMBL" id="BPLR01009112">
    <property type="protein sequence ID" value="GIY29688.1"/>
    <property type="molecule type" value="Genomic_DNA"/>
</dbReference>
<evidence type="ECO:0000313" key="2">
    <source>
        <dbReference type="EMBL" id="GIY29688.1"/>
    </source>
</evidence>
<proteinExistence type="predicted"/>
<protein>
    <submittedName>
        <fullName evidence="2">Uncharacterized protein</fullName>
    </submittedName>
</protein>
<keyword evidence="3" id="KW-1185">Reference proteome</keyword>
<name>A0AAV4SCT5_CAEEX</name>